<evidence type="ECO:0000256" key="6">
    <source>
        <dbReference type="ARBA" id="ARBA00022801"/>
    </source>
</evidence>
<evidence type="ECO:0000256" key="9">
    <source>
        <dbReference type="ARBA" id="ARBA00023136"/>
    </source>
</evidence>
<evidence type="ECO:0000256" key="13">
    <source>
        <dbReference type="SAM" id="Phobius"/>
    </source>
</evidence>
<dbReference type="Gene3D" id="3.40.50.200">
    <property type="entry name" value="Peptidase S8/S53 domain"/>
    <property type="match status" value="1"/>
</dbReference>
<dbReference type="SUPFAM" id="SSF52743">
    <property type="entry name" value="Subtilisin-like"/>
    <property type="match status" value="1"/>
</dbReference>
<feature type="chain" id="PRO_5047322613" description="Peptidase S8/S53 domain-containing protein" evidence="14">
    <location>
        <begin position="27"/>
        <end position="426"/>
    </location>
</feature>
<dbReference type="InterPro" id="IPR036852">
    <property type="entry name" value="Peptidase_S8/S53_dom_sf"/>
</dbReference>
<keyword evidence="14" id="KW-0732">Signal</keyword>
<evidence type="ECO:0000256" key="11">
    <source>
        <dbReference type="RuleBase" id="RU003355"/>
    </source>
</evidence>
<dbReference type="InterPro" id="IPR023828">
    <property type="entry name" value="Peptidase_S8_Ser-AS"/>
</dbReference>
<feature type="active site" description="Charge relay system" evidence="10">
    <location>
        <position position="112"/>
    </location>
</feature>
<gene>
    <name evidence="16" type="ORF">Ahu01nite_010980</name>
</gene>
<dbReference type="PROSITE" id="PS00136">
    <property type="entry name" value="SUBTILASE_ASP"/>
    <property type="match status" value="1"/>
</dbReference>
<dbReference type="EMBL" id="BOMN01000013">
    <property type="protein sequence ID" value="GIE17996.1"/>
    <property type="molecule type" value="Genomic_DNA"/>
</dbReference>
<dbReference type="PRINTS" id="PR00723">
    <property type="entry name" value="SUBTILISIN"/>
</dbReference>
<dbReference type="InterPro" id="IPR022398">
    <property type="entry name" value="Peptidase_S8_His-AS"/>
</dbReference>
<feature type="signal peptide" evidence="14">
    <location>
        <begin position="1"/>
        <end position="26"/>
    </location>
</feature>
<evidence type="ECO:0000256" key="2">
    <source>
        <dbReference type="ARBA" id="ARBA00011073"/>
    </source>
</evidence>
<keyword evidence="17" id="KW-1185">Reference proteome</keyword>
<dbReference type="Proteomes" id="UP000603200">
    <property type="component" value="Unassembled WGS sequence"/>
</dbReference>
<dbReference type="InterPro" id="IPR050131">
    <property type="entry name" value="Peptidase_S8_subtilisin-like"/>
</dbReference>
<dbReference type="InterPro" id="IPR015500">
    <property type="entry name" value="Peptidase_S8_subtilisin-rel"/>
</dbReference>
<feature type="active site" description="Charge relay system" evidence="10">
    <location>
        <position position="78"/>
    </location>
</feature>
<evidence type="ECO:0000256" key="8">
    <source>
        <dbReference type="ARBA" id="ARBA00022989"/>
    </source>
</evidence>
<reference evidence="16 17" key="1">
    <citation type="submission" date="2021-01" db="EMBL/GenBank/DDBJ databases">
        <title>Whole genome shotgun sequence of Actinoplanes humidus NBRC 14915.</title>
        <authorList>
            <person name="Komaki H."/>
            <person name="Tamura T."/>
        </authorList>
    </citation>
    <scope>NUCLEOTIDE SEQUENCE [LARGE SCALE GENOMIC DNA]</scope>
    <source>
        <strain evidence="16 17">NBRC 14915</strain>
    </source>
</reference>
<dbReference type="InterPro" id="IPR023827">
    <property type="entry name" value="Peptidase_S8_Asp-AS"/>
</dbReference>
<keyword evidence="9 13" id="KW-0472">Membrane</keyword>
<evidence type="ECO:0000256" key="3">
    <source>
        <dbReference type="ARBA" id="ARBA00022475"/>
    </source>
</evidence>
<feature type="domain" description="Peptidase S8/S53" evidence="15">
    <location>
        <begin position="69"/>
        <end position="328"/>
    </location>
</feature>
<keyword evidence="8 13" id="KW-1133">Transmembrane helix</keyword>
<evidence type="ECO:0000256" key="10">
    <source>
        <dbReference type="PROSITE-ProRule" id="PRU01240"/>
    </source>
</evidence>
<dbReference type="PROSITE" id="PS00138">
    <property type="entry name" value="SUBTILASE_SER"/>
    <property type="match status" value="1"/>
</dbReference>
<dbReference type="InterPro" id="IPR000209">
    <property type="entry name" value="Peptidase_S8/S53_dom"/>
</dbReference>
<protein>
    <recommendedName>
        <fullName evidence="15">Peptidase S8/S53 domain-containing protein</fullName>
    </recommendedName>
</protein>
<dbReference type="PROSITE" id="PS51892">
    <property type="entry name" value="SUBTILASE"/>
    <property type="match status" value="1"/>
</dbReference>
<feature type="transmembrane region" description="Helical" evidence="13">
    <location>
        <begin position="374"/>
        <end position="395"/>
    </location>
</feature>
<dbReference type="NCBIfam" id="TIGR03921">
    <property type="entry name" value="T7SS_mycosin"/>
    <property type="match status" value="1"/>
</dbReference>
<evidence type="ECO:0000256" key="5">
    <source>
        <dbReference type="ARBA" id="ARBA00022692"/>
    </source>
</evidence>
<feature type="region of interest" description="Disordered" evidence="12">
    <location>
        <begin position="400"/>
        <end position="426"/>
    </location>
</feature>
<evidence type="ECO:0000256" key="1">
    <source>
        <dbReference type="ARBA" id="ARBA00004162"/>
    </source>
</evidence>
<dbReference type="Pfam" id="PF00082">
    <property type="entry name" value="Peptidase_S8"/>
    <property type="match status" value="1"/>
</dbReference>
<dbReference type="InterPro" id="IPR023834">
    <property type="entry name" value="T7SS_pept_S8A_mycosin"/>
</dbReference>
<name>A0ABQ3ZHE4_9ACTN</name>
<feature type="active site" description="Charge relay system" evidence="10">
    <location>
        <position position="280"/>
    </location>
</feature>
<organism evidence="16 17">
    <name type="scientific">Winogradskya humida</name>
    <dbReference type="NCBI Taxonomy" id="113566"/>
    <lineage>
        <taxon>Bacteria</taxon>
        <taxon>Bacillati</taxon>
        <taxon>Actinomycetota</taxon>
        <taxon>Actinomycetes</taxon>
        <taxon>Micromonosporales</taxon>
        <taxon>Micromonosporaceae</taxon>
        <taxon>Winogradskya</taxon>
    </lineage>
</organism>
<evidence type="ECO:0000256" key="7">
    <source>
        <dbReference type="ARBA" id="ARBA00022825"/>
    </source>
</evidence>
<accession>A0ABQ3ZHE4</accession>
<comment type="subcellular location">
    <subcellularLocation>
        <location evidence="1">Cell membrane</location>
        <topology evidence="1">Single-pass membrane protein</topology>
    </subcellularLocation>
</comment>
<evidence type="ECO:0000259" key="15">
    <source>
        <dbReference type="Pfam" id="PF00082"/>
    </source>
</evidence>
<keyword evidence="3" id="KW-1003">Cell membrane</keyword>
<evidence type="ECO:0000256" key="14">
    <source>
        <dbReference type="SAM" id="SignalP"/>
    </source>
</evidence>
<keyword evidence="7 10" id="KW-0720">Serine protease</keyword>
<evidence type="ECO:0000256" key="4">
    <source>
        <dbReference type="ARBA" id="ARBA00022670"/>
    </source>
</evidence>
<keyword evidence="5 13" id="KW-0812">Transmembrane</keyword>
<sequence length="426" mass="43334">MVMSRAAVAVTALVAGVLIPAGPAQAKGGPAQAKAFVCQQQVQAGQNSKAVPYETALFAPDRLAPFATGKGIRVAVLDSGVDDSNPQLDGQVDRGKDFLHNNSDARQDCIGHGTEVASIIAAKPSAAAGLRGLAPDATIVPVRVSEQTDTANGGTSGEPASPAVFAQAIRWAASPSGGDADVINMSLVMTGKSDAVMAAVSDVIAQGVVVVAAVGNHATDGNPDPYPAALPGVIGVGSIDATGVKSDFSQHGTYVDVMAPGRDVTVATPRTGQRSDSGTSFATPYVSATAALVKQRFPALSPAQISRRILATADAAPGGAKSDEYGAGILNPYRALTETLGPDTPPTPPAKVMIIQDPAALALAQRRADAQDRAMLFAAIGAGSVVLVVLIAAAIRKGRRRGWRPGDPTAPAEENPFDSRTLESTR</sequence>
<evidence type="ECO:0000256" key="12">
    <source>
        <dbReference type="SAM" id="MobiDB-lite"/>
    </source>
</evidence>
<evidence type="ECO:0000313" key="16">
    <source>
        <dbReference type="EMBL" id="GIE17996.1"/>
    </source>
</evidence>
<comment type="similarity">
    <text evidence="2 10 11">Belongs to the peptidase S8 family.</text>
</comment>
<evidence type="ECO:0000313" key="17">
    <source>
        <dbReference type="Proteomes" id="UP000603200"/>
    </source>
</evidence>
<comment type="caution">
    <text evidence="16">The sequence shown here is derived from an EMBL/GenBank/DDBJ whole genome shotgun (WGS) entry which is preliminary data.</text>
</comment>
<proteinExistence type="inferred from homology"/>
<dbReference type="PANTHER" id="PTHR43806">
    <property type="entry name" value="PEPTIDASE S8"/>
    <property type="match status" value="1"/>
</dbReference>
<dbReference type="PROSITE" id="PS00137">
    <property type="entry name" value="SUBTILASE_HIS"/>
    <property type="match status" value="1"/>
</dbReference>
<dbReference type="PANTHER" id="PTHR43806:SF11">
    <property type="entry name" value="CEREVISIN-RELATED"/>
    <property type="match status" value="1"/>
</dbReference>
<keyword evidence="6 10" id="KW-0378">Hydrolase</keyword>
<keyword evidence="4 10" id="KW-0645">Protease</keyword>